<evidence type="ECO:0000313" key="4">
    <source>
        <dbReference type="Proteomes" id="UP000826234"/>
    </source>
</evidence>
<keyword evidence="4" id="KW-1185">Reference proteome</keyword>
<evidence type="ECO:0000313" key="3">
    <source>
        <dbReference type="EMBL" id="KAH0615561.1"/>
    </source>
</evidence>
<feature type="signal peptide" evidence="2">
    <location>
        <begin position="1"/>
        <end position="18"/>
    </location>
</feature>
<proteinExistence type="predicted"/>
<dbReference type="Proteomes" id="UP000826234">
    <property type="component" value="Unassembled WGS sequence"/>
</dbReference>
<protein>
    <submittedName>
        <fullName evidence="3">Uncharacterized protein</fullName>
    </submittedName>
</protein>
<feature type="chain" id="PRO_5047166000" evidence="2">
    <location>
        <begin position="19"/>
        <end position="94"/>
    </location>
</feature>
<evidence type="ECO:0000256" key="1">
    <source>
        <dbReference type="SAM" id="MobiDB-lite"/>
    </source>
</evidence>
<organism evidence="3 4">
    <name type="scientific">Phrynosoma platyrhinos</name>
    <name type="common">Desert horned lizard</name>
    <dbReference type="NCBI Taxonomy" id="52577"/>
    <lineage>
        <taxon>Eukaryota</taxon>
        <taxon>Metazoa</taxon>
        <taxon>Chordata</taxon>
        <taxon>Craniata</taxon>
        <taxon>Vertebrata</taxon>
        <taxon>Euteleostomi</taxon>
        <taxon>Lepidosauria</taxon>
        <taxon>Squamata</taxon>
        <taxon>Bifurcata</taxon>
        <taxon>Unidentata</taxon>
        <taxon>Episquamata</taxon>
        <taxon>Toxicofera</taxon>
        <taxon>Iguania</taxon>
        <taxon>Phrynosomatidae</taxon>
        <taxon>Phrynosomatinae</taxon>
        <taxon>Phrynosoma</taxon>
    </lineage>
</organism>
<gene>
    <name evidence="3" type="ORF">JD844_004992</name>
</gene>
<keyword evidence="2" id="KW-0732">Signal</keyword>
<accession>A0ABQ7SDZ5</accession>
<comment type="caution">
    <text evidence="3">The sequence shown here is derived from an EMBL/GenBank/DDBJ whole genome shotgun (WGS) entry which is preliminary data.</text>
</comment>
<feature type="region of interest" description="Disordered" evidence="1">
    <location>
        <begin position="20"/>
        <end position="57"/>
    </location>
</feature>
<dbReference type="EMBL" id="JAIPUX010005291">
    <property type="protein sequence ID" value="KAH0615561.1"/>
    <property type="molecule type" value="Genomic_DNA"/>
</dbReference>
<reference evidence="3 4" key="1">
    <citation type="journal article" date="2022" name="Gigascience">
        <title>A chromosome-level genome assembly and annotation of the desert horned lizard, Phrynosoma platyrhinos, provides insight into chromosomal rearrangements among reptiles.</title>
        <authorList>
            <person name="Koochekian N."/>
            <person name="Ascanio A."/>
            <person name="Farleigh K."/>
            <person name="Card D.C."/>
            <person name="Schield D.R."/>
            <person name="Castoe T.A."/>
            <person name="Jezkova T."/>
        </authorList>
    </citation>
    <scope>NUCLEOTIDE SEQUENCE [LARGE SCALE GENOMIC DNA]</scope>
    <source>
        <strain evidence="3">NK-2021</strain>
    </source>
</reference>
<sequence length="94" mass="10383">MLQSVWHLFSWLFSRATCQGPAEAKENEAKEAPAPSSEDQGPQMLEKPLNKGANPSERRPTIVLVVGPAEQFTQISSIRLELADMNATKRQSFG</sequence>
<evidence type="ECO:0000256" key="2">
    <source>
        <dbReference type="SAM" id="SignalP"/>
    </source>
</evidence>
<name>A0ABQ7SDZ5_PHRPL</name>